<feature type="non-terminal residue" evidence="3">
    <location>
        <position position="131"/>
    </location>
</feature>
<dbReference type="Proteomes" id="UP000291949">
    <property type="component" value="Unassembled WGS sequence"/>
</dbReference>
<dbReference type="InterPro" id="IPR037284">
    <property type="entry name" value="SUF_FeS_clus_asmbl_SufBD_sf"/>
</dbReference>
<dbReference type="SUPFAM" id="SSF101960">
    <property type="entry name" value="Stabilizer of iron transporter SufD"/>
    <property type="match status" value="1"/>
</dbReference>
<feature type="domain" description="SUF system FeS cluster assembly SufBD N-terminal" evidence="2">
    <location>
        <begin position="4"/>
        <end position="79"/>
    </location>
</feature>
<dbReference type="InterPro" id="IPR045595">
    <property type="entry name" value="SufBD_N"/>
</dbReference>
<dbReference type="Pfam" id="PF19295">
    <property type="entry name" value="SufBD_N"/>
    <property type="match status" value="1"/>
</dbReference>
<dbReference type="GO" id="GO:0016226">
    <property type="term" value="P:iron-sulfur cluster assembly"/>
    <property type="evidence" value="ECO:0007669"/>
    <property type="project" value="InterPro"/>
</dbReference>
<dbReference type="PANTHER" id="PTHR30508:SF1">
    <property type="entry name" value="UPF0051 PROTEIN ABCI8, CHLOROPLASTIC-RELATED"/>
    <property type="match status" value="1"/>
</dbReference>
<accession>A0A7Z7YRT1</accession>
<evidence type="ECO:0000259" key="2">
    <source>
        <dbReference type="Pfam" id="PF19295"/>
    </source>
</evidence>
<reference evidence="3 4" key="1">
    <citation type="journal article" date="2019" name="Sci. Transl. Med.">
        <title>Quorum sensing between bacterial species on the skin protects against epidermal injury in atopic dermatitis.</title>
        <authorList>
            <person name="Williams M.R."/>
        </authorList>
    </citation>
    <scope>NUCLEOTIDE SEQUENCE [LARGE SCALE GENOMIC DNA]</scope>
    <source>
        <strain evidence="3 4">H8</strain>
    </source>
</reference>
<comment type="caution">
    <text evidence="3">The sequence shown here is derived from an EMBL/GenBank/DDBJ whole genome shotgun (WGS) entry which is preliminary data.</text>
</comment>
<dbReference type="EMBL" id="SCHC01000755">
    <property type="protein sequence ID" value="TBW67907.1"/>
    <property type="molecule type" value="Genomic_DNA"/>
</dbReference>
<dbReference type="InterPro" id="IPR055346">
    <property type="entry name" value="Fe-S_cluster_assembly_SufBD"/>
</dbReference>
<protein>
    <submittedName>
        <fullName evidence="3">Fe-S cluster assembly protein SufD</fullName>
    </submittedName>
</protein>
<dbReference type="AlphaFoldDB" id="A0A7Z7YRT1"/>
<dbReference type="PANTHER" id="PTHR30508">
    <property type="entry name" value="FES CLUSTER ASSEMBLY PROTEIN SUF"/>
    <property type="match status" value="1"/>
</dbReference>
<sequence>QHNNDLAFTQVSEQAHHNNVIIEGLSKALQDHSELVEKYLMKDAVTVDEHRLTALHTALLNGGVFVYVPKNVVVEDPIQYVVLHDNENASLFNHAIIVTEESAEVTYVENSLSTASGEGNQVNIISEVIAG</sequence>
<name>A0A7Z7YRT1_STACP</name>
<organism evidence="3 4">
    <name type="scientific">Staphylococcus capitis</name>
    <dbReference type="NCBI Taxonomy" id="29388"/>
    <lineage>
        <taxon>Bacteria</taxon>
        <taxon>Bacillati</taxon>
        <taxon>Bacillota</taxon>
        <taxon>Bacilli</taxon>
        <taxon>Bacillales</taxon>
        <taxon>Staphylococcaceae</taxon>
        <taxon>Staphylococcus</taxon>
    </lineage>
</organism>
<evidence type="ECO:0000313" key="3">
    <source>
        <dbReference type="EMBL" id="TBW67907.1"/>
    </source>
</evidence>
<proteinExistence type="inferred from homology"/>
<comment type="similarity">
    <text evidence="1">Belongs to the iron-sulfur cluster assembly SufBD family.</text>
</comment>
<evidence type="ECO:0000256" key="1">
    <source>
        <dbReference type="ARBA" id="ARBA00043967"/>
    </source>
</evidence>
<evidence type="ECO:0000313" key="4">
    <source>
        <dbReference type="Proteomes" id="UP000291949"/>
    </source>
</evidence>
<feature type="non-terminal residue" evidence="3">
    <location>
        <position position="1"/>
    </location>
</feature>
<gene>
    <name evidence="3" type="ORF">EQ811_16530</name>
</gene>